<dbReference type="PANTHER" id="PTHR10724">
    <property type="entry name" value="30S RIBOSOMAL PROTEIN S1"/>
    <property type="match status" value="1"/>
</dbReference>
<dbReference type="InterPro" id="IPR035104">
    <property type="entry name" value="Ribosomal_protein_S1-like"/>
</dbReference>
<accession>A0A2M7QBP1</accession>
<gene>
    <name evidence="5" type="ORF">COY90_04805</name>
</gene>
<keyword evidence="3" id="KW-0687">Ribonucleoprotein</keyword>
<evidence type="ECO:0000256" key="1">
    <source>
        <dbReference type="ARBA" id="ARBA00006767"/>
    </source>
</evidence>
<dbReference type="PRINTS" id="PR00681">
    <property type="entry name" value="RIBOSOMALS1"/>
</dbReference>
<dbReference type="Pfam" id="PF00575">
    <property type="entry name" value="S1"/>
    <property type="match status" value="3"/>
</dbReference>
<dbReference type="Gene3D" id="2.40.50.140">
    <property type="entry name" value="Nucleic acid-binding proteins"/>
    <property type="match status" value="4"/>
</dbReference>
<feature type="domain" description="S1 motif" evidence="4">
    <location>
        <begin position="55"/>
        <end position="122"/>
    </location>
</feature>
<dbReference type="InterPro" id="IPR003029">
    <property type="entry name" value="S1_domain"/>
</dbReference>
<keyword evidence="2" id="KW-0689">Ribosomal protein</keyword>
<evidence type="ECO:0000313" key="5">
    <source>
        <dbReference type="EMBL" id="PIY68649.1"/>
    </source>
</evidence>
<dbReference type="PROSITE" id="PS50126">
    <property type="entry name" value="S1"/>
    <property type="match status" value="4"/>
</dbReference>
<comment type="caution">
    <text evidence="5">The sequence shown here is derived from an EMBL/GenBank/DDBJ whole genome shotgun (WGS) entry which is preliminary data.</text>
</comment>
<dbReference type="GO" id="GO:0006412">
    <property type="term" value="P:translation"/>
    <property type="evidence" value="ECO:0007669"/>
    <property type="project" value="TreeGrafter"/>
</dbReference>
<dbReference type="GO" id="GO:0003729">
    <property type="term" value="F:mRNA binding"/>
    <property type="evidence" value="ECO:0007669"/>
    <property type="project" value="TreeGrafter"/>
</dbReference>
<comment type="similarity">
    <text evidence="1">Belongs to the bacterial ribosomal protein bS1 family.</text>
</comment>
<dbReference type="PANTHER" id="PTHR10724:SF7">
    <property type="entry name" value="SMALL RIBOSOMAL SUBUNIT PROTEIN BS1C"/>
    <property type="match status" value="1"/>
</dbReference>
<proteinExistence type="inferred from homology"/>
<dbReference type="EMBL" id="PFLF01000102">
    <property type="protein sequence ID" value="PIY68649.1"/>
    <property type="molecule type" value="Genomic_DNA"/>
</dbReference>
<dbReference type="SUPFAM" id="SSF50249">
    <property type="entry name" value="Nucleic acid-binding proteins"/>
    <property type="match status" value="4"/>
</dbReference>
<feature type="domain" description="S1 motif" evidence="4">
    <location>
        <begin position="312"/>
        <end position="375"/>
    </location>
</feature>
<dbReference type="SMART" id="SM00316">
    <property type="entry name" value="S1"/>
    <property type="match status" value="4"/>
</dbReference>
<name>A0A2M7QBP1_9BACT</name>
<reference evidence="6" key="1">
    <citation type="submission" date="2017-09" db="EMBL/GenBank/DDBJ databases">
        <title>Depth-based differentiation of microbial function through sediment-hosted aquifers and enrichment of novel symbionts in the deep terrestrial subsurface.</title>
        <authorList>
            <person name="Probst A.J."/>
            <person name="Ladd B."/>
            <person name="Jarett J.K."/>
            <person name="Geller-Mcgrath D.E."/>
            <person name="Sieber C.M.K."/>
            <person name="Emerson J.B."/>
            <person name="Anantharaman K."/>
            <person name="Thomas B.C."/>
            <person name="Malmstrom R."/>
            <person name="Stieglmeier M."/>
            <person name="Klingl A."/>
            <person name="Woyke T."/>
            <person name="Ryan C.M."/>
            <person name="Banfield J.F."/>
        </authorList>
    </citation>
    <scope>NUCLEOTIDE SEQUENCE [LARGE SCALE GENOMIC DNA]</scope>
</reference>
<organism evidence="5 6">
    <name type="scientific">Candidatus Roizmanbacteria bacterium CG_4_10_14_0_8_um_filter_39_9</name>
    <dbReference type="NCBI Taxonomy" id="1974829"/>
    <lineage>
        <taxon>Bacteria</taxon>
        <taxon>Candidatus Roizmaniibacteriota</taxon>
    </lineage>
</organism>
<dbReference type="AlphaFoldDB" id="A0A2M7QBP1"/>
<dbReference type="CDD" id="cd04465">
    <property type="entry name" value="S1_RPS1_repeat_ec2_hs2"/>
    <property type="match status" value="1"/>
</dbReference>
<feature type="domain" description="S1 motif" evidence="4">
    <location>
        <begin position="152"/>
        <end position="206"/>
    </location>
</feature>
<evidence type="ECO:0000259" key="4">
    <source>
        <dbReference type="PROSITE" id="PS50126"/>
    </source>
</evidence>
<protein>
    <recommendedName>
        <fullName evidence="4">S1 motif domain-containing protein</fullName>
    </recommendedName>
</protein>
<sequence length="384" mass="43361">MFFEAFFGIVVVLIYKNMTKKNQPKPTNRKEKADGPVNPMEALLKKTQAVKIKKGNDIEATIISISKKGTLFDIGAKAYAVLGDKELKEISTYLPYLKVGEKIHARIISEESKEGFPVLSLRKFFEQGKWEILKVKKEDESEIEVICGEYGKGGVFVDFMGIRGVIPKIQLTEDFLQSPEKLSGQKIKVKILEVDEKKNRLVVSQKIAVLKISHKELLEGFNKIEVGTKYKAQVLGVSEFGIFCEVEGVEGLIHISEISWEKVSDPSAFAKIGDNIDVSVVEKNATDLKLNLSIKRLSHDPWANIEERYPKDKEVNGEVVRQERYGYFVRLEPGIEGLVHVSKLSGKEDLKIGSKIKAFIEKIDQKARKMSLVLTQTEKPVTYR</sequence>
<dbReference type="InterPro" id="IPR012340">
    <property type="entry name" value="NA-bd_OB-fold"/>
</dbReference>
<dbReference type="Proteomes" id="UP000230108">
    <property type="component" value="Unassembled WGS sequence"/>
</dbReference>
<evidence type="ECO:0000313" key="6">
    <source>
        <dbReference type="Proteomes" id="UP000230108"/>
    </source>
</evidence>
<evidence type="ECO:0000256" key="2">
    <source>
        <dbReference type="ARBA" id="ARBA00022980"/>
    </source>
</evidence>
<dbReference type="GO" id="GO:0003735">
    <property type="term" value="F:structural constituent of ribosome"/>
    <property type="evidence" value="ECO:0007669"/>
    <property type="project" value="TreeGrafter"/>
</dbReference>
<evidence type="ECO:0000256" key="3">
    <source>
        <dbReference type="ARBA" id="ARBA00023274"/>
    </source>
</evidence>
<feature type="domain" description="S1 motif" evidence="4">
    <location>
        <begin position="227"/>
        <end position="295"/>
    </location>
</feature>
<dbReference type="InterPro" id="IPR050437">
    <property type="entry name" value="Ribos_protein_bS1-like"/>
</dbReference>